<keyword evidence="3" id="KW-1185">Reference proteome</keyword>
<dbReference type="Proteomes" id="UP000202485">
    <property type="component" value="Unassembled WGS sequence"/>
</dbReference>
<evidence type="ECO:0000256" key="1">
    <source>
        <dbReference type="SAM" id="Phobius"/>
    </source>
</evidence>
<proteinExistence type="predicted"/>
<dbReference type="OrthoDB" id="7871801at2"/>
<keyword evidence="1" id="KW-1133">Transmembrane helix</keyword>
<sequence>MNTPENEPARPTGPRPSVFLERQSYRRRRLADAARMLPFVGAGLICIPLLWPDPGPENSGVPLSSAILYIFTCWAALIVFSLLFGFAARRMSSSERSAAESEQWPR</sequence>
<dbReference type="EMBL" id="FXYG01000001">
    <property type="protein sequence ID" value="SMX35909.1"/>
    <property type="molecule type" value="Genomic_DNA"/>
</dbReference>
<accession>A0A238JZ36</accession>
<gene>
    <name evidence="2" type="ORF">RUA8715_01222</name>
</gene>
<feature type="transmembrane region" description="Helical" evidence="1">
    <location>
        <begin position="66"/>
        <end position="87"/>
    </location>
</feature>
<dbReference type="AlphaFoldDB" id="A0A238JZ36"/>
<protein>
    <submittedName>
        <fullName evidence="2">Uncharacterized protein</fullName>
    </submittedName>
</protein>
<dbReference type="RefSeq" id="WP_093962674.1">
    <property type="nucleotide sequence ID" value="NZ_FXYG01000001.1"/>
</dbReference>
<evidence type="ECO:0000313" key="3">
    <source>
        <dbReference type="Proteomes" id="UP000202485"/>
    </source>
</evidence>
<name>A0A238JZ36_9RHOB</name>
<feature type="transmembrane region" description="Helical" evidence="1">
    <location>
        <begin position="33"/>
        <end position="51"/>
    </location>
</feature>
<organism evidence="2 3">
    <name type="scientific">Ruegeria arenilitoris</name>
    <dbReference type="NCBI Taxonomy" id="1173585"/>
    <lineage>
        <taxon>Bacteria</taxon>
        <taxon>Pseudomonadati</taxon>
        <taxon>Pseudomonadota</taxon>
        <taxon>Alphaproteobacteria</taxon>
        <taxon>Rhodobacterales</taxon>
        <taxon>Roseobacteraceae</taxon>
        <taxon>Ruegeria</taxon>
    </lineage>
</organism>
<reference evidence="3" key="1">
    <citation type="submission" date="2017-05" db="EMBL/GenBank/DDBJ databases">
        <authorList>
            <person name="Rodrigo-Torres L."/>
            <person name="Arahal R. D."/>
            <person name="Lucena T."/>
        </authorList>
    </citation>
    <scope>NUCLEOTIDE SEQUENCE [LARGE SCALE GENOMIC DNA]</scope>
    <source>
        <strain evidence="3">CECT 8715</strain>
    </source>
</reference>
<keyword evidence="1" id="KW-0472">Membrane</keyword>
<evidence type="ECO:0000313" key="2">
    <source>
        <dbReference type="EMBL" id="SMX35909.1"/>
    </source>
</evidence>
<keyword evidence="1" id="KW-0812">Transmembrane</keyword>